<protein>
    <submittedName>
        <fullName evidence="2">Uncharacterized protein</fullName>
    </submittedName>
</protein>
<evidence type="ECO:0000256" key="1">
    <source>
        <dbReference type="SAM" id="MobiDB-lite"/>
    </source>
</evidence>
<feature type="region of interest" description="Disordered" evidence="1">
    <location>
        <begin position="114"/>
        <end position="139"/>
    </location>
</feature>
<evidence type="ECO:0000313" key="2">
    <source>
        <dbReference type="EMBL" id="SVA70149.1"/>
    </source>
</evidence>
<name>A0A381XZC7_9ZZZZ</name>
<sequence>MGFKIEQLAQRAVEAIQDEIKDMTPSDIQDMDHQRFIDETIDVLVPDANWEIIEHLADDTDLGWESDLHSLANQDNIFKFLGGRIFEEIEKIVLSKVDGWFTSEWDEPNYPNDGFDDGQALASAGWGTDEDYGSASDML</sequence>
<dbReference type="EMBL" id="UINC01016942">
    <property type="protein sequence ID" value="SVA70149.1"/>
    <property type="molecule type" value="Genomic_DNA"/>
</dbReference>
<dbReference type="AlphaFoldDB" id="A0A381XZC7"/>
<reference evidence="2" key="1">
    <citation type="submission" date="2018-05" db="EMBL/GenBank/DDBJ databases">
        <authorList>
            <person name="Lanie J.A."/>
            <person name="Ng W.-L."/>
            <person name="Kazmierczak K.M."/>
            <person name="Andrzejewski T.M."/>
            <person name="Davidsen T.M."/>
            <person name="Wayne K.J."/>
            <person name="Tettelin H."/>
            <person name="Glass J.I."/>
            <person name="Rusch D."/>
            <person name="Podicherti R."/>
            <person name="Tsui H.-C.T."/>
            <person name="Winkler M.E."/>
        </authorList>
    </citation>
    <scope>NUCLEOTIDE SEQUENCE</scope>
</reference>
<gene>
    <name evidence="2" type="ORF">METZ01_LOCUS123003</name>
</gene>
<dbReference type="InterPro" id="IPR036207">
    <property type="entry name" value="B-form_Ocr"/>
</dbReference>
<organism evidence="2">
    <name type="scientific">marine metagenome</name>
    <dbReference type="NCBI Taxonomy" id="408172"/>
    <lineage>
        <taxon>unclassified sequences</taxon>
        <taxon>metagenomes</taxon>
        <taxon>ecological metagenomes</taxon>
    </lineage>
</organism>
<proteinExistence type="predicted"/>
<accession>A0A381XZC7</accession>
<dbReference type="Gene3D" id="1.20.120.780">
    <property type="entry name" value="DNA mimic ocr"/>
    <property type="match status" value="1"/>
</dbReference>